<feature type="non-terminal residue" evidence="2">
    <location>
        <position position="1"/>
    </location>
</feature>
<protein>
    <submittedName>
        <fullName evidence="2">Beta-galactosidase</fullName>
    </submittedName>
</protein>
<sequence length="97" mass="11069">EHPLLMMPLYANGEEFNQGKYTFWGGDTLTGKWENIPDDLKPYTVIQLHPDDLPKRDGAARDFYEHMLEEAAKYVNPKTGKNEPIPVILTVYTAGNM</sequence>
<feature type="non-terminal residue" evidence="2">
    <location>
        <position position="97"/>
    </location>
</feature>
<gene>
    <name evidence="2" type="ORF">GM539_13210</name>
</gene>
<name>A0A6G2D617_STREE</name>
<feature type="domain" description="Glycosyl hydrolase family 98 central" evidence="1">
    <location>
        <begin position="1"/>
        <end position="96"/>
    </location>
</feature>
<organism evidence="2 3">
    <name type="scientific">Streptococcus pneumoniae</name>
    <dbReference type="NCBI Taxonomy" id="1313"/>
    <lineage>
        <taxon>Bacteria</taxon>
        <taxon>Bacillati</taxon>
        <taxon>Bacillota</taxon>
        <taxon>Bacilli</taxon>
        <taxon>Lactobacillales</taxon>
        <taxon>Streptococcaceae</taxon>
        <taxon>Streptococcus</taxon>
    </lineage>
</organism>
<dbReference type="Pfam" id="PF08306">
    <property type="entry name" value="Glyco_hydro_98M"/>
    <property type="match status" value="1"/>
</dbReference>
<reference evidence="2 3" key="1">
    <citation type="submission" date="2019-11" db="EMBL/GenBank/DDBJ databases">
        <title>Growth characteristics of pneumococcus vary with the chemical composition of the capsule and with environmental conditions.</title>
        <authorList>
            <person name="Tothpal A."/>
            <person name="Desobry K."/>
            <person name="Joshi S."/>
            <person name="Wyllie A.L."/>
            <person name="Weinberger D.M."/>
        </authorList>
    </citation>
    <scope>NUCLEOTIDE SEQUENCE [LARGE SCALE GENOMIC DNA]</scope>
    <source>
        <strain evidence="3">pnumococcus22F</strain>
    </source>
</reference>
<proteinExistence type="predicted"/>
<evidence type="ECO:0000259" key="1">
    <source>
        <dbReference type="Pfam" id="PF08306"/>
    </source>
</evidence>
<dbReference type="Proteomes" id="UP000474228">
    <property type="component" value="Unassembled WGS sequence"/>
</dbReference>
<evidence type="ECO:0000313" key="2">
    <source>
        <dbReference type="EMBL" id="MTV64290.1"/>
    </source>
</evidence>
<dbReference type="Gene3D" id="3.20.20.80">
    <property type="entry name" value="Glycosidases"/>
    <property type="match status" value="1"/>
</dbReference>
<accession>A0A6G2D617</accession>
<evidence type="ECO:0000313" key="3">
    <source>
        <dbReference type="Proteomes" id="UP000474228"/>
    </source>
</evidence>
<dbReference type="AlphaFoldDB" id="A0A6G2D617"/>
<comment type="caution">
    <text evidence="2">The sequence shown here is derived from an EMBL/GenBank/DDBJ whole genome shotgun (WGS) entry which is preliminary data.</text>
</comment>
<dbReference type="RefSeq" id="WP_330162924.1">
    <property type="nucleotide sequence ID" value="NZ_WNHJ01000532.1"/>
</dbReference>
<dbReference type="InterPro" id="IPR013191">
    <property type="entry name" value="GH98_central"/>
</dbReference>
<dbReference type="EMBL" id="WNHJ01000532">
    <property type="protein sequence ID" value="MTV64290.1"/>
    <property type="molecule type" value="Genomic_DNA"/>
</dbReference>